<dbReference type="Proteomes" id="UP000287756">
    <property type="component" value="Chromosome"/>
</dbReference>
<proteinExistence type="predicted"/>
<dbReference type="OrthoDB" id="2351076at2"/>
<evidence type="ECO:0008006" key="4">
    <source>
        <dbReference type="Google" id="ProtNLM"/>
    </source>
</evidence>
<evidence type="ECO:0000313" key="2">
    <source>
        <dbReference type="EMBL" id="QAS51013.1"/>
    </source>
</evidence>
<evidence type="ECO:0000256" key="1">
    <source>
        <dbReference type="SAM" id="MobiDB-lite"/>
    </source>
</evidence>
<feature type="region of interest" description="Disordered" evidence="1">
    <location>
        <begin position="605"/>
        <end position="627"/>
    </location>
</feature>
<protein>
    <recommendedName>
        <fullName evidence="4">Flagellar hook-length control protein-like C-terminal domain-containing protein</fullName>
    </recommendedName>
</protein>
<dbReference type="KEGG" id="hli:HLI_01760"/>
<evidence type="ECO:0000313" key="3">
    <source>
        <dbReference type="Proteomes" id="UP000287756"/>
    </source>
</evidence>
<gene>
    <name evidence="2" type="ORF">HLI_01760</name>
</gene>
<dbReference type="EMBL" id="CP026118">
    <property type="protein sequence ID" value="QAS51013.1"/>
    <property type="molecule type" value="Genomic_DNA"/>
</dbReference>
<name>A0A410M8J7_9BACI</name>
<dbReference type="RefSeq" id="WP_128522777.1">
    <property type="nucleotide sequence ID" value="NZ_CP026118.1"/>
</dbReference>
<reference evidence="2 3" key="1">
    <citation type="submission" date="2018-01" db="EMBL/GenBank/DDBJ databases">
        <title>The whole genome sequencing and assembly of Halobacillus litoralis ERB031 strain.</title>
        <authorList>
            <person name="Lee S.-J."/>
            <person name="Park M.-K."/>
            <person name="Kim J.-Y."/>
            <person name="Lee Y.-J."/>
            <person name="Yi H."/>
            <person name="Bahn Y.-S."/>
            <person name="Kim J.F."/>
            <person name="Lee D.-W."/>
        </authorList>
    </citation>
    <scope>NUCLEOTIDE SEQUENCE [LARGE SCALE GENOMIC DNA]</scope>
    <source>
        <strain evidence="2 3">ERB 031</strain>
    </source>
</reference>
<dbReference type="AlphaFoldDB" id="A0A410M8J7"/>
<organism evidence="2 3">
    <name type="scientific">Halobacillus litoralis</name>
    <dbReference type="NCBI Taxonomy" id="45668"/>
    <lineage>
        <taxon>Bacteria</taxon>
        <taxon>Bacillati</taxon>
        <taxon>Bacillota</taxon>
        <taxon>Bacilli</taxon>
        <taxon>Bacillales</taxon>
        <taxon>Bacillaceae</taxon>
        <taxon>Halobacillus</taxon>
    </lineage>
</organism>
<accession>A0A410M8J7</accession>
<sequence length="627" mass="70327">MRNLLSGIGQAIQAKAVQTTPVQGQMMSGKVVELMPDNRAIVQLGKQKVHAQLETSLTKGNAYLFQVEKTDPLLLLKAIKGTPVSSGRNDIQQLLKQLGVTLTKHNSLFLKEILQQNIPFQQAEVKKALALLEGAGDKPLARQILVQMFQKRFPIRSSIFQALATKQTTEFSSVLTQLQNQFNDEQISVSNEKVRVLLSQMKGSGSSLSSADLAVQRITTEVSAGKDTSFQLFKQAGIVREGMSFTEFQQTWNQWAGKGEGVSAVSQTLPGTKGKSVQNPPFPQPLETISTQLKKLFDQQLPVTDKDLKTLSQWLQTSERVLQADLSSNLRNQWTSQYNELSRRRVFEKLTPFLSPQEKVILNDFVKQMADPVSKGPEFASGQLEKVIQMGRQIEGSQLPSEQKSALIDWMSRSSEFLSLKEKDMMLLKLKTVMDFSGFSDERRLSSSLQQGTNQAHESTLKTLLLQGLNDGTTPRPETAKQMLHLLNGIQLTSHVDQQHTLQMALQIPGDLLGSLHDIHMNLEGRKTQEGTIDPDFCHIIFYLDLANLKETVIDLNIVDRRIAITVFNNSPKMEWLAHQYKDSVREGLSDVGYELSSLVTRQTHERQTSCKTNKEEEREEGVDIRV</sequence>